<keyword evidence="2" id="KW-1185">Reference proteome</keyword>
<evidence type="ECO:0000313" key="3">
    <source>
        <dbReference type="WBParaSite" id="PgR009X_g072_t01"/>
    </source>
</evidence>
<name>A0A915AI96_PARUN</name>
<proteinExistence type="predicted"/>
<dbReference type="WBParaSite" id="PgR009X_g072_t01">
    <property type="protein sequence ID" value="PgR009X_g072_t01"/>
    <property type="gene ID" value="PgR009X_g072"/>
</dbReference>
<sequence length="388" mass="41346">MWVLRVKQVVLVCSAGGPGVPGRWFRSYGEGDPACPARCSGTSERWFYDARQVIPESPPSGSGVAGRESTKWFWRSRQVILACPAGVSGESSRWLRHARQVLPASPARGSGVSESWFRHVRQMIPECPPSGSGIPGWQVVRHVAGRVFPASSELPSGLVPRGFGTSESCSGMPGGVYLESLHWFWRFRQVVLASRAGGSGVLGSCFWTLQHVVVAPLRGGSGMPGIGEGQSNLPSGSGVAGRYLLDSLEPPAGHAKINCRLRQNHLPDTPESSAGHAGTSSQTNQNHVPEMPEAHAEHAGATCSTRQRQIPDTPKSPAGWFRAESTVGGSGRARQAGSASVGMVVYPGLFGVCVTGHLRQHGSWHCQIGGSRRARDRCFHGVRHSGLA</sequence>
<protein>
    <submittedName>
        <fullName evidence="3">Uncharacterized protein</fullName>
    </submittedName>
</protein>
<organism evidence="2 3">
    <name type="scientific">Parascaris univalens</name>
    <name type="common">Nematode worm</name>
    <dbReference type="NCBI Taxonomy" id="6257"/>
    <lineage>
        <taxon>Eukaryota</taxon>
        <taxon>Metazoa</taxon>
        <taxon>Ecdysozoa</taxon>
        <taxon>Nematoda</taxon>
        <taxon>Chromadorea</taxon>
        <taxon>Rhabditida</taxon>
        <taxon>Spirurina</taxon>
        <taxon>Ascaridomorpha</taxon>
        <taxon>Ascaridoidea</taxon>
        <taxon>Ascarididae</taxon>
        <taxon>Parascaris</taxon>
    </lineage>
</organism>
<reference evidence="3" key="1">
    <citation type="submission" date="2022-11" db="UniProtKB">
        <authorList>
            <consortium name="WormBaseParasite"/>
        </authorList>
    </citation>
    <scope>IDENTIFICATION</scope>
</reference>
<feature type="compositionally biased region" description="Polar residues" evidence="1">
    <location>
        <begin position="278"/>
        <end position="287"/>
    </location>
</feature>
<accession>A0A915AI96</accession>
<feature type="region of interest" description="Disordered" evidence="1">
    <location>
        <begin position="264"/>
        <end position="332"/>
    </location>
</feature>
<dbReference type="AlphaFoldDB" id="A0A915AI96"/>
<evidence type="ECO:0000256" key="1">
    <source>
        <dbReference type="SAM" id="MobiDB-lite"/>
    </source>
</evidence>
<evidence type="ECO:0000313" key="2">
    <source>
        <dbReference type="Proteomes" id="UP000887569"/>
    </source>
</evidence>
<dbReference type="Proteomes" id="UP000887569">
    <property type="component" value="Unplaced"/>
</dbReference>